<dbReference type="InterPro" id="IPR041916">
    <property type="entry name" value="Anti_sigma_zinc_sf"/>
</dbReference>
<gene>
    <name evidence="15" type="ORF">IQ251_05155</name>
</gene>
<name>A0A929B621_9PSEU</name>
<keyword evidence="8" id="KW-0804">Transcription</keyword>
<dbReference type="GO" id="GO:0005886">
    <property type="term" value="C:plasma membrane"/>
    <property type="evidence" value="ECO:0007669"/>
    <property type="project" value="UniProtKB-SubCell"/>
</dbReference>
<evidence type="ECO:0000313" key="16">
    <source>
        <dbReference type="Proteomes" id="UP000598360"/>
    </source>
</evidence>
<dbReference type="AlphaFoldDB" id="A0A929B621"/>
<dbReference type="InterPro" id="IPR053877">
    <property type="entry name" value="RskA_N"/>
</dbReference>
<dbReference type="GO" id="GO:0006417">
    <property type="term" value="P:regulation of translation"/>
    <property type="evidence" value="ECO:0007669"/>
    <property type="project" value="TreeGrafter"/>
</dbReference>
<dbReference type="InterPro" id="IPR018764">
    <property type="entry name" value="RskA_C"/>
</dbReference>
<proteinExistence type="predicted"/>
<evidence type="ECO:0000256" key="3">
    <source>
        <dbReference type="ARBA" id="ARBA00022475"/>
    </source>
</evidence>
<keyword evidence="7 12" id="KW-0472">Membrane</keyword>
<keyword evidence="5 12" id="KW-1133">Transmembrane helix</keyword>
<evidence type="ECO:0000256" key="7">
    <source>
        <dbReference type="ARBA" id="ARBA00023136"/>
    </source>
</evidence>
<keyword evidence="6" id="KW-0805">Transcription regulation</keyword>
<dbReference type="GO" id="GO:0016989">
    <property type="term" value="F:sigma factor antagonist activity"/>
    <property type="evidence" value="ECO:0007669"/>
    <property type="project" value="TreeGrafter"/>
</dbReference>
<keyword evidence="16" id="KW-1185">Reference proteome</keyword>
<feature type="region of interest" description="Disordered" evidence="11">
    <location>
        <begin position="235"/>
        <end position="258"/>
    </location>
</feature>
<dbReference type="Pfam" id="PF22618">
    <property type="entry name" value="RskA_N"/>
    <property type="match status" value="1"/>
</dbReference>
<organism evidence="15 16">
    <name type="scientific">Saccharopolyspora montiporae</name>
    <dbReference type="NCBI Taxonomy" id="2781240"/>
    <lineage>
        <taxon>Bacteria</taxon>
        <taxon>Bacillati</taxon>
        <taxon>Actinomycetota</taxon>
        <taxon>Actinomycetes</taxon>
        <taxon>Pseudonocardiales</taxon>
        <taxon>Pseudonocardiaceae</taxon>
        <taxon>Saccharopolyspora</taxon>
    </lineage>
</organism>
<comment type="subcellular location">
    <subcellularLocation>
        <location evidence="2">Cell membrane</location>
    </subcellularLocation>
    <subcellularLocation>
        <location evidence="1">Membrane</location>
        <topology evidence="1">Single-pass membrane protein</topology>
    </subcellularLocation>
</comment>
<evidence type="ECO:0000256" key="5">
    <source>
        <dbReference type="ARBA" id="ARBA00022989"/>
    </source>
</evidence>
<sequence length="258" mass="26772">MTTDMPTLTGAYAVDALTGDERAEFERHLAMCADCTAEVRSLQETAARLGAASAASPPDRLKQRVLAEIRETRQQPPQTPADDAGSGVVDLDRARRRRSWGTRLAAAAAVVGIALAGAFGAVALHTQSELDDARRQLAEGSQRGGEIAEVFGAPDARIVNAGGPDVSATSVLSAEQGKTVFMGEAAQSPPPDRAYQLWFIGDYGYVSAGVMTESADGTMRPVVAGVPPGTQAMGVTDEPAGGSPQPTTDPVLEMPLPA</sequence>
<feature type="domain" description="Anti-sigma-K factor RskA N-terminal" evidence="14">
    <location>
        <begin position="7"/>
        <end position="47"/>
    </location>
</feature>
<keyword evidence="4 12" id="KW-0812">Transmembrane</keyword>
<evidence type="ECO:0000256" key="2">
    <source>
        <dbReference type="ARBA" id="ARBA00004236"/>
    </source>
</evidence>
<keyword evidence="3" id="KW-1003">Cell membrane</keyword>
<dbReference type="Pfam" id="PF10099">
    <property type="entry name" value="RskA_C"/>
    <property type="match status" value="1"/>
</dbReference>
<dbReference type="PANTHER" id="PTHR37461:SF1">
    <property type="entry name" value="ANTI-SIGMA-K FACTOR RSKA"/>
    <property type="match status" value="1"/>
</dbReference>
<evidence type="ECO:0000256" key="1">
    <source>
        <dbReference type="ARBA" id="ARBA00004167"/>
    </source>
</evidence>
<evidence type="ECO:0000256" key="4">
    <source>
        <dbReference type="ARBA" id="ARBA00022692"/>
    </source>
</evidence>
<dbReference type="Proteomes" id="UP000598360">
    <property type="component" value="Unassembled WGS sequence"/>
</dbReference>
<evidence type="ECO:0000256" key="6">
    <source>
        <dbReference type="ARBA" id="ARBA00023015"/>
    </source>
</evidence>
<accession>A0A929B621</accession>
<evidence type="ECO:0000256" key="12">
    <source>
        <dbReference type="SAM" id="Phobius"/>
    </source>
</evidence>
<dbReference type="PANTHER" id="PTHR37461">
    <property type="entry name" value="ANTI-SIGMA-K FACTOR RSKA"/>
    <property type="match status" value="1"/>
</dbReference>
<dbReference type="EMBL" id="JADEYC010000007">
    <property type="protein sequence ID" value="MBE9373834.1"/>
    <property type="molecule type" value="Genomic_DNA"/>
</dbReference>
<evidence type="ECO:0000256" key="8">
    <source>
        <dbReference type="ARBA" id="ARBA00023163"/>
    </source>
</evidence>
<evidence type="ECO:0000256" key="9">
    <source>
        <dbReference type="ARBA" id="ARBA00029829"/>
    </source>
</evidence>
<comment type="caution">
    <text evidence="15">The sequence shown here is derived from an EMBL/GenBank/DDBJ whole genome shotgun (WGS) entry which is preliminary data.</text>
</comment>
<dbReference type="Gene3D" id="1.10.10.1320">
    <property type="entry name" value="Anti-sigma factor, zinc-finger domain"/>
    <property type="match status" value="1"/>
</dbReference>
<feature type="transmembrane region" description="Helical" evidence="12">
    <location>
        <begin position="104"/>
        <end position="124"/>
    </location>
</feature>
<dbReference type="InterPro" id="IPR051474">
    <property type="entry name" value="Anti-sigma-K/W_factor"/>
</dbReference>
<evidence type="ECO:0000259" key="13">
    <source>
        <dbReference type="Pfam" id="PF10099"/>
    </source>
</evidence>
<feature type="region of interest" description="Disordered" evidence="11">
    <location>
        <begin position="71"/>
        <end position="90"/>
    </location>
</feature>
<dbReference type="RefSeq" id="WP_193927261.1">
    <property type="nucleotide sequence ID" value="NZ_JADEYC010000007.1"/>
</dbReference>
<evidence type="ECO:0000256" key="10">
    <source>
        <dbReference type="ARBA" id="ARBA00030803"/>
    </source>
</evidence>
<protein>
    <recommendedName>
        <fullName evidence="10">Regulator of SigK</fullName>
    </recommendedName>
    <alternativeName>
        <fullName evidence="9">Sigma-K anti-sigma factor RskA</fullName>
    </alternativeName>
</protein>
<evidence type="ECO:0000259" key="14">
    <source>
        <dbReference type="Pfam" id="PF22618"/>
    </source>
</evidence>
<evidence type="ECO:0000256" key="11">
    <source>
        <dbReference type="SAM" id="MobiDB-lite"/>
    </source>
</evidence>
<evidence type="ECO:0000313" key="15">
    <source>
        <dbReference type="EMBL" id="MBE9373834.1"/>
    </source>
</evidence>
<feature type="domain" description="Anti-sigma K factor RskA C-terminal" evidence="13">
    <location>
        <begin position="104"/>
        <end position="251"/>
    </location>
</feature>
<reference evidence="15" key="1">
    <citation type="submission" date="2020-10" db="EMBL/GenBank/DDBJ databases">
        <title>Diversity and distribution of actinomycetes associated with coral in the coast of Hainan.</title>
        <authorList>
            <person name="Li F."/>
        </authorList>
    </citation>
    <scope>NUCLEOTIDE SEQUENCE</scope>
    <source>
        <strain evidence="15">HNM0983</strain>
    </source>
</reference>